<gene>
    <name evidence="1" type="ORF">LPJ66_001901</name>
</gene>
<reference evidence="1" key="1">
    <citation type="submission" date="2022-07" db="EMBL/GenBank/DDBJ databases">
        <title>Phylogenomic reconstructions and comparative analyses of Kickxellomycotina fungi.</title>
        <authorList>
            <person name="Reynolds N.K."/>
            <person name="Stajich J.E."/>
            <person name="Barry K."/>
            <person name="Grigoriev I.V."/>
            <person name="Crous P."/>
            <person name="Smith M.E."/>
        </authorList>
    </citation>
    <scope>NUCLEOTIDE SEQUENCE</scope>
    <source>
        <strain evidence="1">Benny 63K</strain>
    </source>
</reference>
<proteinExistence type="predicted"/>
<comment type="caution">
    <text evidence="1">The sequence shown here is derived from an EMBL/GenBank/DDBJ whole genome shotgun (WGS) entry which is preliminary data.</text>
</comment>
<evidence type="ECO:0000313" key="1">
    <source>
        <dbReference type="EMBL" id="KAJ1899779.1"/>
    </source>
</evidence>
<accession>A0ACC1IS99</accession>
<organism evidence="1 2">
    <name type="scientific">Kickxella alabastrina</name>
    <dbReference type="NCBI Taxonomy" id="61397"/>
    <lineage>
        <taxon>Eukaryota</taxon>
        <taxon>Fungi</taxon>
        <taxon>Fungi incertae sedis</taxon>
        <taxon>Zoopagomycota</taxon>
        <taxon>Kickxellomycotina</taxon>
        <taxon>Kickxellomycetes</taxon>
        <taxon>Kickxellales</taxon>
        <taxon>Kickxellaceae</taxon>
        <taxon>Kickxella</taxon>
    </lineage>
</organism>
<keyword evidence="2" id="KW-1185">Reference proteome</keyword>
<dbReference type="Proteomes" id="UP001150581">
    <property type="component" value="Unassembled WGS sequence"/>
</dbReference>
<protein>
    <submittedName>
        <fullName evidence="1">Uncharacterized protein</fullName>
    </submittedName>
</protein>
<sequence>MLFSHLHPYKITSIIRHSRTLITGSIFIRDLPAHHGHQTLTDAAHKHGHIYGTWISTSPPASTIPLTNSRRKTSRRHRPAAIRITNQPVPATLQEISKLPPPTQEEADQMQRALSDIVRYLGERGVVAVAVPKFPDMFQSGAQKALGLGAGTRLFDKRTTDRPRFTKGLVDGYRKGFRNARARADTMMLLKEAADSQDEMEFLVSYFEHIHEQEQQN</sequence>
<name>A0ACC1IS99_9FUNG</name>
<evidence type="ECO:0000313" key="2">
    <source>
        <dbReference type="Proteomes" id="UP001150581"/>
    </source>
</evidence>
<dbReference type="EMBL" id="JANBPG010000126">
    <property type="protein sequence ID" value="KAJ1899779.1"/>
    <property type="molecule type" value="Genomic_DNA"/>
</dbReference>